<feature type="region of interest" description="Disordered" evidence="1">
    <location>
        <begin position="119"/>
        <end position="296"/>
    </location>
</feature>
<feature type="region of interest" description="Disordered" evidence="1">
    <location>
        <begin position="384"/>
        <end position="441"/>
    </location>
</feature>
<gene>
    <name evidence="2" type="ORF">CRENBAI_021316</name>
</gene>
<dbReference type="EMBL" id="JAHHUM010002363">
    <property type="protein sequence ID" value="KAK5604200.1"/>
    <property type="molecule type" value="Genomic_DNA"/>
</dbReference>
<feature type="region of interest" description="Disordered" evidence="1">
    <location>
        <begin position="338"/>
        <end position="368"/>
    </location>
</feature>
<dbReference type="AlphaFoldDB" id="A0AAV9R6K8"/>
<feature type="compositionally biased region" description="Basic residues" evidence="1">
    <location>
        <begin position="197"/>
        <end position="207"/>
    </location>
</feature>
<reference evidence="2 3" key="1">
    <citation type="submission" date="2021-06" db="EMBL/GenBank/DDBJ databases">
        <authorList>
            <person name="Palmer J.M."/>
        </authorList>
    </citation>
    <scope>NUCLEOTIDE SEQUENCE [LARGE SCALE GENOMIC DNA]</scope>
    <source>
        <strain evidence="2 3">MEX-2019</strain>
        <tissue evidence="2">Muscle</tissue>
    </source>
</reference>
<name>A0AAV9R6K8_9TELE</name>
<sequence>MLSALAPAWCSEATPDELEQRLRFYASQIKSLRTTSLMYSSPELIERIRQIEKDYEMAVRLFYCRPPSPTPSHMRAAAAQSRSCLQRAAAAQSTSFLQRAAAAQPTSCLQTAAAAVEKSTPGLQPAAEFPEGPEGGLPPLPHHVPEGPEDRLPPRPGPEHLRGVLTELRPDVQPDSRPDSPQPGMTPDPKSASTSSTRRRGRRKRGASARFIEGRGDATGPAHATEGLGNATAPAHATEGLGDTSAPTHATEGLGDASAPGLGNASAPAHVTEGPADTSAPAHVTEGPAPAHIIEGPADASAPAHITEGTADASAPASGLKVFQGFSDSLVLVLVPESPDEGFEDEPPPDPVPEDEGFEEEAPPDPVSGEFKEQLVLVLVSKGSPDSVPVSGDPVGSASASEGSPGTMNSKPDSNQLTPSLQGSCQGPSQTPDSSLRRGSGNAVDFLTPRFMGSSGLTAGILIGCSFGAGLHVFDAGLHAFAEDRPGLCVAGPGARLNSVPAGDDLLVARLNCFCFWPSYRGPHRPPELCFLFLALLPRPPPPA</sequence>
<comment type="caution">
    <text evidence="2">The sequence shown here is derived from an EMBL/GenBank/DDBJ whole genome shotgun (WGS) entry which is preliminary data.</text>
</comment>
<feature type="compositionally biased region" description="Polar residues" evidence="1">
    <location>
        <begin position="398"/>
        <end position="434"/>
    </location>
</feature>
<keyword evidence="3" id="KW-1185">Reference proteome</keyword>
<evidence type="ECO:0000256" key="1">
    <source>
        <dbReference type="SAM" id="MobiDB-lite"/>
    </source>
</evidence>
<feature type="compositionally biased region" description="Basic and acidic residues" evidence="1">
    <location>
        <begin position="143"/>
        <end position="178"/>
    </location>
</feature>
<accession>A0AAV9R6K8</accession>
<proteinExistence type="predicted"/>
<evidence type="ECO:0000313" key="3">
    <source>
        <dbReference type="Proteomes" id="UP001311232"/>
    </source>
</evidence>
<evidence type="ECO:0000313" key="2">
    <source>
        <dbReference type="EMBL" id="KAK5604200.1"/>
    </source>
</evidence>
<organism evidence="2 3">
    <name type="scientific">Crenichthys baileyi</name>
    <name type="common">White River springfish</name>
    <dbReference type="NCBI Taxonomy" id="28760"/>
    <lineage>
        <taxon>Eukaryota</taxon>
        <taxon>Metazoa</taxon>
        <taxon>Chordata</taxon>
        <taxon>Craniata</taxon>
        <taxon>Vertebrata</taxon>
        <taxon>Euteleostomi</taxon>
        <taxon>Actinopterygii</taxon>
        <taxon>Neopterygii</taxon>
        <taxon>Teleostei</taxon>
        <taxon>Neoteleostei</taxon>
        <taxon>Acanthomorphata</taxon>
        <taxon>Ovalentaria</taxon>
        <taxon>Atherinomorphae</taxon>
        <taxon>Cyprinodontiformes</taxon>
        <taxon>Goodeidae</taxon>
        <taxon>Crenichthys</taxon>
    </lineage>
</organism>
<protein>
    <submittedName>
        <fullName evidence="2">Uncharacterized protein</fullName>
    </submittedName>
</protein>
<dbReference type="Proteomes" id="UP001311232">
    <property type="component" value="Unassembled WGS sequence"/>
</dbReference>
<feature type="compositionally biased region" description="Acidic residues" evidence="1">
    <location>
        <begin position="338"/>
        <end position="363"/>
    </location>
</feature>